<proteinExistence type="predicted"/>
<feature type="active site" description="Proton acceptor" evidence="1">
    <location>
        <position position="94"/>
    </location>
</feature>
<sequence>MTDLVLGYSSEFLPIRVILPDFEDGRLVRSLQYIHFTVLQDPQRRLPAVTGVNIDGAMLRDIERGEHWHLDTRISASEQAGPEIYANNDLDRGHQVRRRDPVWGDLATATAANQATFVYTNCAPQAGEFNQSAELWGGLENHVLDYAQVYKQKISVFTGPVLADDDPPYRGIQIPRLFWKIAAWAEEHEDGSFHLAAAGFVLDQTPELDDIDLRKAQADLAGNSPPLGPFKTYQVSIRDIEALTNLGLADLMVADQFGFVLSTRDAAPRDTWQELRSLDDIRLNKPA</sequence>
<dbReference type="SUPFAM" id="SSF54060">
    <property type="entry name" value="His-Me finger endonucleases"/>
    <property type="match status" value="1"/>
</dbReference>
<dbReference type="Gene3D" id="3.40.570.10">
    <property type="entry name" value="Extracellular Endonuclease, subunit A"/>
    <property type="match status" value="1"/>
</dbReference>
<feature type="domain" description="ENPP1-3/EXOG-like endonuclease/phosphodiesterase" evidence="3">
    <location>
        <begin position="33"/>
        <end position="255"/>
    </location>
</feature>
<dbReference type="GO" id="GO:0004519">
    <property type="term" value="F:endonuclease activity"/>
    <property type="evidence" value="ECO:0007669"/>
    <property type="project" value="UniProtKB-KW"/>
</dbReference>
<dbReference type="InterPro" id="IPR040255">
    <property type="entry name" value="Non-specific_endonuclease"/>
</dbReference>
<dbReference type="InterPro" id="IPR044925">
    <property type="entry name" value="His-Me_finger_sf"/>
</dbReference>
<organism evidence="5 6">
    <name type="scientific">Subtercola boreus</name>
    <dbReference type="NCBI Taxonomy" id="120213"/>
    <lineage>
        <taxon>Bacteria</taxon>
        <taxon>Bacillati</taxon>
        <taxon>Actinomycetota</taxon>
        <taxon>Actinomycetes</taxon>
        <taxon>Micrococcales</taxon>
        <taxon>Microbacteriaceae</taxon>
        <taxon>Subtercola</taxon>
    </lineage>
</organism>
<keyword evidence="5" id="KW-0540">Nuclease</keyword>
<comment type="caution">
    <text evidence="5">The sequence shown here is derived from an EMBL/GenBank/DDBJ whole genome shotgun (WGS) entry which is preliminary data.</text>
</comment>
<feature type="domain" description="DNA/RNA non-specific endonuclease/pyrophosphatase/phosphodiesterase" evidence="4">
    <location>
        <begin position="32"/>
        <end position="255"/>
    </location>
</feature>
<name>A0A3E0W0Z0_9MICO</name>
<keyword evidence="5" id="KW-0255">Endonuclease</keyword>
<dbReference type="GO" id="GO:0016787">
    <property type="term" value="F:hydrolase activity"/>
    <property type="evidence" value="ECO:0007669"/>
    <property type="project" value="InterPro"/>
</dbReference>
<evidence type="ECO:0000313" key="6">
    <source>
        <dbReference type="Proteomes" id="UP000256541"/>
    </source>
</evidence>
<evidence type="ECO:0000259" key="3">
    <source>
        <dbReference type="SMART" id="SM00477"/>
    </source>
</evidence>
<dbReference type="EMBL" id="NBXB01000017">
    <property type="protein sequence ID" value="RFA15816.1"/>
    <property type="molecule type" value="Genomic_DNA"/>
</dbReference>
<reference evidence="5 6" key="1">
    <citation type="submission" date="2017-04" db="EMBL/GenBank/DDBJ databases">
        <title>Comparative genome analysis of Subtercola boreus.</title>
        <authorList>
            <person name="Cho Y.-J."/>
            <person name="Cho A."/>
            <person name="Kim O.-S."/>
            <person name="Lee J.-I."/>
        </authorList>
    </citation>
    <scope>NUCLEOTIDE SEQUENCE [LARGE SCALE GENOMIC DNA]</scope>
    <source>
        <strain evidence="5 6">P27479</strain>
    </source>
</reference>
<accession>A0A3E0W0Z0</accession>
<gene>
    <name evidence="5" type="ORF">B7R22_05260</name>
</gene>
<evidence type="ECO:0000256" key="1">
    <source>
        <dbReference type="PIRSR" id="PIRSR640255-1"/>
    </source>
</evidence>
<dbReference type="InterPro" id="IPR020821">
    <property type="entry name" value="ENPP1-3/EXOG-like_nuc-like"/>
</dbReference>
<dbReference type="InterPro" id="IPR001604">
    <property type="entry name" value="Endo_G_ENPP1-like_dom"/>
</dbReference>
<dbReference type="PANTHER" id="PTHR13966">
    <property type="entry name" value="ENDONUCLEASE RELATED"/>
    <property type="match status" value="1"/>
</dbReference>
<evidence type="ECO:0000259" key="4">
    <source>
        <dbReference type="SMART" id="SM00892"/>
    </source>
</evidence>
<keyword evidence="2" id="KW-0479">Metal-binding</keyword>
<dbReference type="SMART" id="SM00892">
    <property type="entry name" value="Endonuclease_NS"/>
    <property type="match status" value="1"/>
</dbReference>
<keyword evidence="5" id="KW-0378">Hydrolase</keyword>
<dbReference type="GO" id="GO:0046872">
    <property type="term" value="F:metal ion binding"/>
    <property type="evidence" value="ECO:0007669"/>
    <property type="project" value="UniProtKB-KW"/>
</dbReference>
<dbReference type="AlphaFoldDB" id="A0A3E0W0Z0"/>
<evidence type="ECO:0000313" key="5">
    <source>
        <dbReference type="EMBL" id="RFA15816.1"/>
    </source>
</evidence>
<dbReference type="RefSeq" id="WP_253258896.1">
    <property type="nucleotide sequence ID" value="NZ_NBXB01000017.1"/>
</dbReference>
<feature type="binding site" evidence="2">
    <location>
        <position position="130"/>
    </location>
    <ligand>
        <name>Mg(2+)</name>
        <dbReference type="ChEBI" id="CHEBI:18420"/>
        <note>catalytic</note>
    </ligand>
</feature>
<dbReference type="PANTHER" id="PTHR13966:SF5">
    <property type="entry name" value="ENDONUCLEASE G, MITOCHONDRIAL"/>
    <property type="match status" value="1"/>
</dbReference>
<dbReference type="SMART" id="SM00477">
    <property type="entry name" value="NUC"/>
    <property type="match status" value="1"/>
</dbReference>
<dbReference type="InterPro" id="IPR044929">
    <property type="entry name" value="DNA/RNA_non-sp_Endonuclease_sf"/>
</dbReference>
<evidence type="ECO:0000256" key="2">
    <source>
        <dbReference type="PIRSR" id="PIRSR640255-2"/>
    </source>
</evidence>
<protein>
    <submittedName>
        <fullName evidence="5">DNA/RNA endonuclease</fullName>
    </submittedName>
</protein>
<dbReference type="Pfam" id="PF01223">
    <property type="entry name" value="Endonuclease_NS"/>
    <property type="match status" value="1"/>
</dbReference>
<dbReference type="Proteomes" id="UP000256541">
    <property type="component" value="Unassembled WGS sequence"/>
</dbReference>
<dbReference type="GO" id="GO:0003676">
    <property type="term" value="F:nucleic acid binding"/>
    <property type="evidence" value="ECO:0007669"/>
    <property type="project" value="InterPro"/>
</dbReference>